<dbReference type="InterPro" id="IPR005225">
    <property type="entry name" value="Small_GTP-bd"/>
</dbReference>
<comment type="similarity">
    <text evidence="6">Belongs to the GTP-binding elongation factor family. EF-G/EF-2 subfamily.</text>
</comment>
<dbReference type="AlphaFoldDB" id="A0AB34JSS2"/>
<dbReference type="SUPFAM" id="SSF54980">
    <property type="entry name" value="EF-G C-terminal domain-like"/>
    <property type="match status" value="2"/>
</dbReference>
<keyword evidence="2 6" id="KW-0547">Nucleotide-binding</keyword>
<dbReference type="Gene3D" id="2.40.30.10">
    <property type="entry name" value="Translation factors"/>
    <property type="match status" value="1"/>
</dbReference>
<feature type="binding site" evidence="6">
    <location>
        <begin position="118"/>
        <end position="122"/>
    </location>
    <ligand>
        <name>GTP</name>
        <dbReference type="ChEBI" id="CHEBI:37565"/>
    </ligand>
</feature>
<dbReference type="Gene3D" id="3.30.230.10">
    <property type="match status" value="1"/>
</dbReference>
<dbReference type="GO" id="GO:0003924">
    <property type="term" value="F:GTPase activity"/>
    <property type="evidence" value="ECO:0007669"/>
    <property type="project" value="UniProtKB-UniRule"/>
</dbReference>
<dbReference type="Pfam" id="PF03764">
    <property type="entry name" value="EFG_IV"/>
    <property type="match status" value="1"/>
</dbReference>
<keyword evidence="5 6" id="KW-0342">GTP-binding</keyword>
<dbReference type="Pfam" id="PF03144">
    <property type="entry name" value="GTP_EFTU_D2"/>
    <property type="match status" value="1"/>
</dbReference>
<dbReference type="InterPro" id="IPR020568">
    <property type="entry name" value="Ribosomal_Su5_D2-typ_SF"/>
</dbReference>
<dbReference type="InterPro" id="IPR014721">
    <property type="entry name" value="Ribsml_uS5_D2-typ_fold_subgr"/>
</dbReference>
<name>A0AB34JSS2_PRYPA</name>
<evidence type="ECO:0000256" key="2">
    <source>
        <dbReference type="ARBA" id="ARBA00022741"/>
    </source>
</evidence>
<keyword evidence="9" id="KW-1185">Reference proteome</keyword>
<feature type="binding site" evidence="6">
    <location>
        <begin position="54"/>
        <end position="61"/>
    </location>
    <ligand>
        <name>GTP</name>
        <dbReference type="ChEBI" id="CHEBI:37565"/>
    </ligand>
</feature>
<comment type="pathway">
    <text evidence="6">Protein biosynthesis; polypeptide chain elongation.</text>
</comment>
<keyword evidence="6" id="KW-0496">Mitochondrion</keyword>
<dbReference type="InterPro" id="IPR004540">
    <property type="entry name" value="Transl_elong_EFG/EF2"/>
</dbReference>
<dbReference type="Gene3D" id="3.40.50.300">
    <property type="entry name" value="P-loop containing nucleotide triphosphate hydrolases"/>
    <property type="match status" value="1"/>
</dbReference>
<evidence type="ECO:0000313" key="8">
    <source>
        <dbReference type="EMBL" id="KAL1524038.1"/>
    </source>
</evidence>
<dbReference type="PROSITE" id="PS51722">
    <property type="entry name" value="G_TR_2"/>
    <property type="match status" value="1"/>
</dbReference>
<dbReference type="InterPro" id="IPR009000">
    <property type="entry name" value="Transl_B-barrel_sf"/>
</dbReference>
<dbReference type="SMART" id="SM00838">
    <property type="entry name" value="EFG_C"/>
    <property type="match status" value="1"/>
</dbReference>
<accession>A0AB34JSS2</accession>
<comment type="similarity">
    <text evidence="1">Belongs to the TRAFAC class translation factor GTPase superfamily. Classic translation factor GTPase family. EF-G/EF-2 subfamily.</text>
</comment>
<dbReference type="InterPro" id="IPR035647">
    <property type="entry name" value="EFG_III/V"/>
</dbReference>
<sequence length="739" mass="80863">MLSLIHVHGYFVGPAKPVARRTVARAEVNMNTGVDVSDKRAVALSKYRNIGIMAHIDAGKTTTTERILFYTGKTYKIGEVHEGGATMDWMEQEQERGITITSAATTCYWNDHRINIIDTPGHVDFTLEVERSLRVLDGAIACFDGVAGVEPQTETVWRQADKYGVPRMCFLNKMDRTGADFYYCVKTIVDLLGATPMCLQLPIGRESDFVGVVDLVRMKALIWESEGLGAEFQVTDIPDDLKEKAAEYREKLIELAVEQDEELLMGYLEGAEPSEADLKRCIRKGTLAGDFVPVLTGTAFKNKGVQPLLDAVVDYMPSPLDVDAIRGTSIDGETPMTRPSSDTQPFAALAFKIMTDPFVGTLTFTRIYSGVLSKGDSVLNSVKGKRERIGRMLEMNANDRTDIDHAVAGDIIAIAGCKDTTTGETLCDPNNPVILEKMDFPEPVIKVAVEPKTKADNDKMTNALIKLAAEDPSFRFTRDEESGQTVIEGMGELHLEIICDRMMREFKVECQIGAPQVAYREAITRSATVEYTHKKQSGGSGQFAKIVVRFEPLSEGDGATTGFVFAQEIKGGSVPKEYIPGVSKGLESIMSNGILAGFPVIGCKATLLDGAYHDVDSSVMAFEIAGRGAARKGLREAGAQLMEPMMKVEVITPEEHMGDVIGDINSRRGMVGELGERGNMKVVRAQVPLANMFQYVSTLRSATKGRASYTMTLDSYELVPPNVAKELLAKYKGNTADDE</sequence>
<evidence type="ECO:0000256" key="4">
    <source>
        <dbReference type="ARBA" id="ARBA00022917"/>
    </source>
</evidence>
<dbReference type="Gene3D" id="3.30.70.870">
    <property type="entry name" value="Elongation Factor G (Translational Gtpase), domain 3"/>
    <property type="match status" value="1"/>
</dbReference>
<dbReference type="FunFam" id="3.30.70.240:FF:000001">
    <property type="entry name" value="Elongation factor G"/>
    <property type="match status" value="1"/>
</dbReference>
<dbReference type="EMBL" id="JBGBPQ010000005">
    <property type="protein sequence ID" value="KAL1524038.1"/>
    <property type="molecule type" value="Genomic_DNA"/>
</dbReference>
<dbReference type="InterPro" id="IPR009022">
    <property type="entry name" value="EFG_III"/>
</dbReference>
<dbReference type="InterPro" id="IPR027417">
    <property type="entry name" value="P-loop_NTPase"/>
</dbReference>
<dbReference type="InterPro" id="IPR000795">
    <property type="entry name" value="T_Tr_GTP-bd_dom"/>
</dbReference>
<dbReference type="FunFam" id="3.30.230.10:FF:000003">
    <property type="entry name" value="Elongation factor G"/>
    <property type="match status" value="1"/>
</dbReference>
<dbReference type="Pfam" id="PF00679">
    <property type="entry name" value="EFG_C"/>
    <property type="match status" value="1"/>
</dbReference>
<reference evidence="8 9" key="1">
    <citation type="journal article" date="2024" name="Science">
        <title>Giant polyketide synthase enzymes in the biosynthesis of giant marine polyether toxins.</title>
        <authorList>
            <person name="Fallon T.R."/>
            <person name="Shende V.V."/>
            <person name="Wierzbicki I.H."/>
            <person name="Pendleton A.L."/>
            <person name="Watervoot N.F."/>
            <person name="Auber R.P."/>
            <person name="Gonzalez D.J."/>
            <person name="Wisecaver J.H."/>
            <person name="Moore B.S."/>
        </authorList>
    </citation>
    <scope>NUCLEOTIDE SEQUENCE [LARGE SCALE GENOMIC DNA]</scope>
    <source>
        <strain evidence="8 9">12B1</strain>
    </source>
</reference>
<dbReference type="CDD" id="cd01434">
    <property type="entry name" value="EFG_mtEFG1_IV"/>
    <property type="match status" value="1"/>
</dbReference>
<dbReference type="InterPro" id="IPR031157">
    <property type="entry name" value="G_TR_CS"/>
</dbReference>
<dbReference type="FunFam" id="2.40.30.10:FF:000006">
    <property type="entry name" value="Elongation factor G"/>
    <property type="match status" value="1"/>
</dbReference>
<feature type="binding site" evidence="6">
    <location>
        <begin position="172"/>
        <end position="175"/>
    </location>
    <ligand>
        <name>GTP</name>
        <dbReference type="ChEBI" id="CHEBI:37565"/>
    </ligand>
</feature>
<comment type="function">
    <text evidence="6">Mitochondrial GTPase that catalyzes the GTP-dependent ribosomal translocation step during translation elongation. During this step, the ribosome changes from the pre-translocational (PRE) to the post-translocational (POST) state as the newly formed A-site-bound peptidyl-tRNA and P-site-bound deacylated tRNA move to the P and E sites, respectively. Catalyzes the coordinated movement of the two tRNA molecules, the mRNA and conformational changes in the ribosome.</text>
</comment>
<dbReference type="Pfam" id="PF00009">
    <property type="entry name" value="GTP_EFTU"/>
    <property type="match status" value="1"/>
</dbReference>
<evidence type="ECO:0000256" key="5">
    <source>
        <dbReference type="ARBA" id="ARBA00023134"/>
    </source>
</evidence>
<dbReference type="CDD" id="cd03713">
    <property type="entry name" value="EFG_mtEFG_C"/>
    <property type="match status" value="1"/>
</dbReference>
<proteinExistence type="inferred from homology"/>
<dbReference type="PANTHER" id="PTHR43261:SF1">
    <property type="entry name" value="RIBOSOME-RELEASING FACTOR 2, MITOCHONDRIAL"/>
    <property type="match status" value="1"/>
</dbReference>
<dbReference type="PROSITE" id="PS00301">
    <property type="entry name" value="G_TR_1"/>
    <property type="match status" value="1"/>
</dbReference>
<evidence type="ECO:0000313" key="9">
    <source>
        <dbReference type="Proteomes" id="UP001515480"/>
    </source>
</evidence>
<dbReference type="InterPro" id="IPR004161">
    <property type="entry name" value="EFTu-like_2"/>
</dbReference>
<dbReference type="CDD" id="cd04088">
    <property type="entry name" value="EFG_mtEFG_II"/>
    <property type="match status" value="1"/>
</dbReference>
<evidence type="ECO:0000256" key="1">
    <source>
        <dbReference type="ARBA" id="ARBA00005870"/>
    </source>
</evidence>
<dbReference type="CDD" id="cd16262">
    <property type="entry name" value="EFG_III"/>
    <property type="match status" value="1"/>
</dbReference>
<evidence type="ECO:0000259" key="7">
    <source>
        <dbReference type="PROSITE" id="PS51722"/>
    </source>
</evidence>
<dbReference type="GO" id="GO:0005525">
    <property type="term" value="F:GTP binding"/>
    <property type="evidence" value="ECO:0007669"/>
    <property type="project" value="UniProtKB-UniRule"/>
</dbReference>
<protein>
    <recommendedName>
        <fullName evidence="6">Elongation factor G, mitochondrial</fullName>
        <shortName evidence="6">EF-Gmt</shortName>
    </recommendedName>
    <alternativeName>
        <fullName evidence="6">Elongation factor G 1, mitochondrial</fullName>
        <shortName evidence="6">mEF-G 1</shortName>
    </alternativeName>
    <alternativeName>
        <fullName evidence="6">Elongation factor G1</fullName>
    </alternativeName>
</protein>
<dbReference type="SMART" id="SM00889">
    <property type="entry name" value="EFG_IV"/>
    <property type="match status" value="1"/>
</dbReference>
<organism evidence="8 9">
    <name type="scientific">Prymnesium parvum</name>
    <name type="common">Toxic golden alga</name>
    <dbReference type="NCBI Taxonomy" id="97485"/>
    <lineage>
        <taxon>Eukaryota</taxon>
        <taxon>Haptista</taxon>
        <taxon>Haptophyta</taxon>
        <taxon>Prymnesiophyceae</taxon>
        <taxon>Prymnesiales</taxon>
        <taxon>Prymnesiaceae</taxon>
        <taxon>Prymnesium</taxon>
    </lineage>
</organism>
<keyword evidence="3 6" id="KW-0251">Elongation factor</keyword>
<dbReference type="NCBIfam" id="NF009381">
    <property type="entry name" value="PRK12740.1-5"/>
    <property type="match status" value="1"/>
</dbReference>
<feature type="domain" description="Tr-type G" evidence="7">
    <location>
        <begin position="45"/>
        <end position="320"/>
    </location>
</feature>
<dbReference type="InterPro" id="IPR041095">
    <property type="entry name" value="EFG_II"/>
</dbReference>
<dbReference type="PRINTS" id="PR00315">
    <property type="entry name" value="ELONGATNFCT"/>
</dbReference>
<dbReference type="SUPFAM" id="SSF54211">
    <property type="entry name" value="Ribosomal protein S5 domain 2-like"/>
    <property type="match status" value="1"/>
</dbReference>
<dbReference type="NCBIfam" id="TIGR00231">
    <property type="entry name" value="small_GTP"/>
    <property type="match status" value="1"/>
</dbReference>
<dbReference type="FunFam" id="3.30.70.870:FF:000001">
    <property type="entry name" value="Elongation factor G"/>
    <property type="match status" value="1"/>
</dbReference>
<dbReference type="InterPro" id="IPR005517">
    <property type="entry name" value="Transl_elong_EFG/EF2_IV"/>
</dbReference>
<dbReference type="InterPro" id="IPR047872">
    <property type="entry name" value="EFG_IV"/>
</dbReference>
<dbReference type="SUPFAM" id="SSF50447">
    <property type="entry name" value="Translation proteins"/>
    <property type="match status" value="1"/>
</dbReference>
<dbReference type="FunFam" id="3.40.50.300:FF:000029">
    <property type="entry name" value="Elongation factor G"/>
    <property type="match status" value="1"/>
</dbReference>
<dbReference type="InterPro" id="IPR000640">
    <property type="entry name" value="EFG_V-like"/>
</dbReference>
<dbReference type="CDD" id="cd01886">
    <property type="entry name" value="EF-G"/>
    <property type="match status" value="1"/>
</dbReference>
<gene>
    <name evidence="8" type="ORF">AB1Y20_018952</name>
</gene>
<dbReference type="HAMAP" id="MF_00054_B">
    <property type="entry name" value="EF_G_EF_2_B"/>
    <property type="match status" value="1"/>
</dbReference>
<evidence type="ECO:0000256" key="3">
    <source>
        <dbReference type="ARBA" id="ARBA00022768"/>
    </source>
</evidence>
<dbReference type="Pfam" id="PF14492">
    <property type="entry name" value="EFG_III"/>
    <property type="match status" value="1"/>
</dbReference>
<dbReference type="GO" id="GO:0070125">
    <property type="term" value="P:mitochondrial translational elongation"/>
    <property type="evidence" value="ECO:0007669"/>
    <property type="project" value="UniProtKB-UniRule"/>
</dbReference>
<dbReference type="GO" id="GO:0005739">
    <property type="term" value="C:mitochondrion"/>
    <property type="evidence" value="ECO:0007669"/>
    <property type="project" value="UniProtKB-SubCell"/>
</dbReference>
<dbReference type="InterPro" id="IPR035649">
    <property type="entry name" value="EFG_V"/>
</dbReference>
<dbReference type="PANTHER" id="PTHR43261">
    <property type="entry name" value="TRANSLATION ELONGATION FACTOR G-RELATED"/>
    <property type="match status" value="1"/>
</dbReference>
<dbReference type="GO" id="GO:0003746">
    <property type="term" value="F:translation elongation factor activity"/>
    <property type="evidence" value="ECO:0007669"/>
    <property type="project" value="UniProtKB-UniRule"/>
</dbReference>
<dbReference type="SUPFAM" id="SSF52540">
    <property type="entry name" value="P-loop containing nucleoside triphosphate hydrolases"/>
    <property type="match status" value="1"/>
</dbReference>
<dbReference type="Gene3D" id="3.30.70.240">
    <property type="match status" value="1"/>
</dbReference>
<comment type="subcellular location">
    <subcellularLocation>
        <location evidence="6">Mitochondrion</location>
    </subcellularLocation>
</comment>
<evidence type="ECO:0000256" key="6">
    <source>
        <dbReference type="HAMAP-Rule" id="MF_03061"/>
    </source>
</evidence>
<dbReference type="GO" id="GO:0032790">
    <property type="term" value="P:ribosome disassembly"/>
    <property type="evidence" value="ECO:0007669"/>
    <property type="project" value="TreeGrafter"/>
</dbReference>
<dbReference type="NCBIfam" id="TIGR00484">
    <property type="entry name" value="EF-G"/>
    <property type="match status" value="1"/>
</dbReference>
<comment type="caution">
    <text evidence="8">The sequence shown here is derived from an EMBL/GenBank/DDBJ whole genome shotgun (WGS) entry which is preliminary data.</text>
</comment>
<dbReference type="Proteomes" id="UP001515480">
    <property type="component" value="Unassembled WGS sequence"/>
</dbReference>
<keyword evidence="4 6" id="KW-0648">Protein biosynthesis</keyword>